<evidence type="ECO:0000313" key="3">
    <source>
        <dbReference type="EMBL" id="RXN37571.1"/>
    </source>
</evidence>
<name>A0A498P084_LABRO</name>
<evidence type="ECO:0000313" key="4">
    <source>
        <dbReference type="Proteomes" id="UP000290572"/>
    </source>
</evidence>
<keyword evidence="2" id="KW-0472">Membrane</keyword>
<dbReference type="Proteomes" id="UP000290572">
    <property type="component" value="Unassembled WGS sequence"/>
</dbReference>
<feature type="transmembrane region" description="Helical" evidence="2">
    <location>
        <begin position="96"/>
        <end position="121"/>
    </location>
</feature>
<keyword evidence="2" id="KW-1133">Transmembrane helix</keyword>
<keyword evidence="2" id="KW-0812">Transmembrane</keyword>
<feature type="compositionally biased region" description="Acidic residues" evidence="1">
    <location>
        <begin position="35"/>
        <end position="51"/>
    </location>
</feature>
<protein>
    <submittedName>
        <fullName evidence="3">Uncharacterized protein</fullName>
    </submittedName>
</protein>
<sequence length="136" mass="16010">MEDFQFEIPEIEIPEIEVAEGDFCDVEMEMDCDYELEMEDDNAEGIEDEESENKRPRPKARNPKRQIQYNRQMQQNRQIQHNRQGPRKVQVKVKDYLRLSVLTVTFCNCLFLGTAALTYSLKKDRNGSVTLPIEHI</sequence>
<dbReference type="EMBL" id="QBIY01005682">
    <property type="protein sequence ID" value="RXN37571.1"/>
    <property type="molecule type" value="Genomic_DNA"/>
</dbReference>
<evidence type="ECO:0000256" key="1">
    <source>
        <dbReference type="SAM" id="MobiDB-lite"/>
    </source>
</evidence>
<evidence type="ECO:0000256" key="2">
    <source>
        <dbReference type="SAM" id="Phobius"/>
    </source>
</evidence>
<dbReference type="AlphaFoldDB" id="A0A498P084"/>
<proteinExistence type="predicted"/>
<reference evidence="3 4" key="1">
    <citation type="submission" date="2018-03" db="EMBL/GenBank/DDBJ databases">
        <title>Draft genome sequence of Rohu Carp (Labeo rohita).</title>
        <authorList>
            <person name="Das P."/>
            <person name="Kushwaha B."/>
            <person name="Joshi C.G."/>
            <person name="Kumar D."/>
            <person name="Nagpure N.S."/>
            <person name="Sahoo L."/>
            <person name="Das S.P."/>
            <person name="Bit A."/>
            <person name="Patnaik S."/>
            <person name="Meher P.K."/>
            <person name="Jayasankar P."/>
            <person name="Koringa P.G."/>
            <person name="Patel N.V."/>
            <person name="Hinsu A.T."/>
            <person name="Kumar R."/>
            <person name="Pandey M."/>
            <person name="Agarwal S."/>
            <person name="Srivastava S."/>
            <person name="Singh M."/>
            <person name="Iquebal M.A."/>
            <person name="Jaiswal S."/>
            <person name="Angadi U.B."/>
            <person name="Kumar N."/>
            <person name="Raza M."/>
            <person name="Shah T.M."/>
            <person name="Rai A."/>
            <person name="Jena J.K."/>
        </authorList>
    </citation>
    <scope>NUCLEOTIDE SEQUENCE [LARGE SCALE GENOMIC DNA]</scope>
    <source>
        <strain evidence="3">DASCIFA01</strain>
        <tissue evidence="3">Testis</tissue>
    </source>
</reference>
<feature type="region of interest" description="Disordered" evidence="1">
    <location>
        <begin position="35"/>
        <end position="87"/>
    </location>
</feature>
<keyword evidence="4" id="KW-1185">Reference proteome</keyword>
<feature type="compositionally biased region" description="Polar residues" evidence="1">
    <location>
        <begin position="67"/>
        <end position="83"/>
    </location>
</feature>
<organism evidence="3 4">
    <name type="scientific">Labeo rohita</name>
    <name type="common">Indian major carp</name>
    <name type="synonym">Cyprinus rohita</name>
    <dbReference type="NCBI Taxonomy" id="84645"/>
    <lineage>
        <taxon>Eukaryota</taxon>
        <taxon>Metazoa</taxon>
        <taxon>Chordata</taxon>
        <taxon>Craniata</taxon>
        <taxon>Vertebrata</taxon>
        <taxon>Euteleostomi</taxon>
        <taxon>Actinopterygii</taxon>
        <taxon>Neopterygii</taxon>
        <taxon>Teleostei</taxon>
        <taxon>Ostariophysi</taxon>
        <taxon>Cypriniformes</taxon>
        <taxon>Cyprinidae</taxon>
        <taxon>Labeoninae</taxon>
        <taxon>Labeonini</taxon>
        <taxon>Labeo</taxon>
    </lineage>
</organism>
<comment type="caution">
    <text evidence="3">The sequence shown here is derived from an EMBL/GenBank/DDBJ whole genome shotgun (WGS) entry which is preliminary data.</text>
</comment>
<accession>A0A498P084</accession>
<gene>
    <name evidence="3" type="ORF">ROHU_001931</name>
</gene>